<dbReference type="STRING" id="419479.SAMN04488563_6443"/>
<dbReference type="Proteomes" id="UP000182977">
    <property type="component" value="Chromosome I"/>
</dbReference>
<keyword evidence="2" id="KW-1185">Reference proteome</keyword>
<proteinExistence type="predicted"/>
<reference evidence="2" key="1">
    <citation type="submission" date="2016-10" db="EMBL/GenBank/DDBJ databases">
        <authorList>
            <person name="Varghese N."/>
            <person name="Submissions S."/>
        </authorList>
    </citation>
    <scope>NUCLEOTIDE SEQUENCE [LARGE SCALE GENOMIC DNA]</scope>
    <source>
        <strain evidence="2">DSM 45079</strain>
    </source>
</reference>
<accession>A0A1H2LPD9</accession>
<dbReference type="OrthoDB" id="5210570at2"/>
<sequence length="174" mass="19359">MVNVPERDKREIIARAPFVDEMVGEMVAHLLHGNAHIDVEIKPFETDMYAKVGLNLKEVRRTALELLRMAEVAQQATWTPRLLANVRERYLPGATDAQIIEQLRRLAERDDGLELLESGLLFPQDGYALTAEAHRELVDRIAAALSAAGVTLGELESSVDDLRKVYASRAADVS</sequence>
<dbReference type="AlphaFoldDB" id="A0A1H2LPD9"/>
<organism evidence="1 2">
    <name type="scientific">Jiangella alkaliphila</name>
    <dbReference type="NCBI Taxonomy" id="419479"/>
    <lineage>
        <taxon>Bacteria</taxon>
        <taxon>Bacillati</taxon>
        <taxon>Actinomycetota</taxon>
        <taxon>Actinomycetes</taxon>
        <taxon>Jiangellales</taxon>
        <taxon>Jiangellaceae</taxon>
        <taxon>Jiangella</taxon>
    </lineage>
</organism>
<gene>
    <name evidence="1" type="ORF">SAMN04488563_6443</name>
</gene>
<evidence type="ECO:0000313" key="2">
    <source>
        <dbReference type="Proteomes" id="UP000182977"/>
    </source>
</evidence>
<dbReference type="RefSeq" id="WP_046768687.1">
    <property type="nucleotide sequence ID" value="NZ_KQ061227.1"/>
</dbReference>
<protein>
    <submittedName>
        <fullName evidence="1">Uncharacterized protein</fullName>
    </submittedName>
</protein>
<name>A0A1H2LPD9_9ACTN</name>
<dbReference type="EMBL" id="LT629791">
    <property type="protein sequence ID" value="SDU82615.1"/>
    <property type="molecule type" value="Genomic_DNA"/>
</dbReference>
<evidence type="ECO:0000313" key="1">
    <source>
        <dbReference type="EMBL" id="SDU82615.1"/>
    </source>
</evidence>